<feature type="region of interest" description="Disordered" evidence="1">
    <location>
        <begin position="85"/>
        <end position="120"/>
    </location>
</feature>
<evidence type="ECO:0000313" key="4">
    <source>
        <dbReference type="Proteomes" id="UP000199377"/>
    </source>
</evidence>
<feature type="chain" id="PRO_5011464353" description="Tetratricopeptide repeat-containing protein" evidence="2">
    <location>
        <begin position="26"/>
        <end position="480"/>
    </location>
</feature>
<reference evidence="3 4" key="1">
    <citation type="submission" date="2016-10" db="EMBL/GenBank/DDBJ databases">
        <authorList>
            <person name="de Groot N.N."/>
        </authorList>
    </citation>
    <scope>NUCLEOTIDE SEQUENCE [LARGE SCALE GENOMIC DNA]</scope>
    <source>
        <strain evidence="3 4">CGMCC 1.11030</strain>
    </source>
</reference>
<evidence type="ECO:0000313" key="3">
    <source>
        <dbReference type="EMBL" id="SFH91976.1"/>
    </source>
</evidence>
<keyword evidence="4" id="KW-1185">Reference proteome</keyword>
<evidence type="ECO:0008006" key="5">
    <source>
        <dbReference type="Google" id="ProtNLM"/>
    </source>
</evidence>
<dbReference type="STRING" id="1114924.SAMN05216258_10393"/>
<dbReference type="EMBL" id="FOQH01000003">
    <property type="protein sequence ID" value="SFH91976.1"/>
    <property type="molecule type" value="Genomic_DNA"/>
</dbReference>
<evidence type="ECO:0000256" key="2">
    <source>
        <dbReference type="SAM" id="SignalP"/>
    </source>
</evidence>
<protein>
    <recommendedName>
        <fullName evidence="5">Tetratricopeptide repeat-containing protein</fullName>
    </recommendedName>
</protein>
<feature type="compositionally biased region" description="Low complexity" evidence="1">
    <location>
        <begin position="85"/>
        <end position="105"/>
    </location>
</feature>
<feature type="signal peptide" evidence="2">
    <location>
        <begin position="1"/>
        <end position="25"/>
    </location>
</feature>
<gene>
    <name evidence="3" type="ORF">SAMN05216258_10393</name>
</gene>
<name>A0A1I3DZ29_9RHOB</name>
<keyword evidence="2" id="KW-0732">Signal</keyword>
<dbReference type="AlphaFoldDB" id="A0A1I3DZ29"/>
<dbReference type="RefSeq" id="WP_092858898.1">
    <property type="nucleotide sequence ID" value="NZ_FOQH01000003.1"/>
</dbReference>
<dbReference type="Proteomes" id="UP000199377">
    <property type="component" value="Unassembled WGS sequence"/>
</dbReference>
<organism evidence="3 4">
    <name type="scientific">Albimonas pacifica</name>
    <dbReference type="NCBI Taxonomy" id="1114924"/>
    <lineage>
        <taxon>Bacteria</taxon>
        <taxon>Pseudomonadati</taxon>
        <taxon>Pseudomonadota</taxon>
        <taxon>Alphaproteobacteria</taxon>
        <taxon>Rhodobacterales</taxon>
        <taxon>Paracoccaceae</taxon>
        <taxon>Albimonas</taxon>
    </lineage>
</organism>
<proteinExistence type="predicted"/>
<sequence length="480" mass="49716">MMHPTRALAPLGALILLVAAAGATAAPQRAPLPPARPGLQISPAVVAPPAPRLAARTDAAGAEDPWLDGLAALARARAAPRNWRAGARAAARPTGQAATPTQAATAPPPLPPTGGAWGEGYRNARAAMTAHRWSEAAATFRALAERRPDLPRPRLALARAAAMAGDCASALSELTRVEPRRSRLAPGLFETAEADVAARCGPRREWSMAFGVDMGLPGEDRRPETLERPAPTLFDRHGERLAARMTAAPSDRAWSVARLQATEHLRGEGAARYARFARFELQNWEDAPARAVAALGGEAAADAMRASGEIAADLGADWQALRSSLTHRVALAPGGDAPALELGAGAEARVADGGGRSGWAELRVAGETPLLRRARLRAEAAHLLSRAESDGETSEARSARAALTLARPAPAVGAAAQAELFAAATLDAPGAGGWEAAAWRAGARLSGLGPDALAVAELGVGRFAPEEPGPSVWLILSRTW</sequence>
<evidence type="ECO:0000256" key="1">
    <source>
        <dbReference type="SAM" id="MobiDB-lite"/>
    </source>
</evidence>
<accession>A0A1I3DZ29</accession>